<accession>A0A0K2FI79</accession>
<reference evidence="1" key="1">
    <citation type="submission" date="2016-02" db="EMBL/GenBank/DDBJ databases">
        <authorList>
            <person name="Zhao X."/>
        </authorList>
    </citation>
    <scope>NUCLEOTIDE SEQUENCE</scope>
</reference>
<evidence type="ECO:0000313" key="1">
    <source>
        <dbReference type="EMBL" id="ALA45480.1"/>
    </source>
</evidence>
<protein>
    <submittedName>
        <fullName evidence="1">Uncharacterized protein</fullName>
    </submittedName>
</protein>
<dbReference type="Proteomes" id="UP000203117">
    <property type="component" value="Segment"/>
</dbReference>
<sequence length="108" mass="12228">MIPIRVTNKGDEIAATADTLFVHIYYPNTLGNPLQINERWDAAFIQDQYRKYLTLKLKQKDEATIAKLDLIANHLMEGKGVVMIQGTKDVHGQLLADFIEQQIKESTG</sequence>
<dbReference type="RefSeq" id="YP_009208663.1">
    <property type="nucleotide sequence ID" value="NC_028908.2"/>
</dbReference>
<dbReference type="GeneID" id="26648341"/>
<dbReference type="EMBL" id="KT321317">
    <property type="protein sequence ID" value="ALA45480.1"/>
    <property type="molecule type" value="Genomic_DNA"/>
</dbReference>
<dbReference type="KEGG" id="vg:26648341"/>
<evidence type="ECO:0000313" key="2">
    <source>
        <dbReference type="Proteomes" id="UP000203117"/>
    </source>
</evidence>
<gene>
    <name evidence="1" type="ORF">ADP65_00011</name>
</gene>
<name>A0A0K2FI79_9CAUD</name>
<organism evidence="1 2">
    <name type="scientific">Achromobacter phage phiAxp-3</name>
    <dbReference type="NCBI Taxonomy" id="1664247"/>
    <lineage>
        <taxon>Viruses</taxon>
        <taxon>Duplodnaviria</taxon>
        <taxon>Heunggongvirae</taxon>
        <taxon>Uroviricota</taxon>
        <taxon>Caudoviricetes</taxon>
        <taxon>Schitoviridae</taxon>
        <taxon>Rothmandenesvirinae</taxon>
        <taxon>Dongdastvirus</taxon>
        <taxon>Dongdastvirus Axp3</taxon>
    </lineage>
</organism>
<keyword evidence="2" id="KW-1185">Reference proteome</keyword>
<dbReference type="OrthoDB" id="35956at10239"/>
<proteinExistence type="predicted"/>